<name>A0A366H4C7_9BACT</name>
<proteinExistence type="predicted"/>
<keyword evidence="2" id="KW-1185">Reference proteome</keyword>
<evidence type="ECO:0000313" key="2">
    <source>
        <dbReference type="Proteomes" id="UP000253426"/>
    </source>
</evidence>
<protein>
    <submittedName>
        <fullName evidence="1">Uncharacterized protein</fullName>
    </submittedName>
</protein>
<accession>A0A366H4C7</accession>
<comment type="caution">
    <text evidence="1">The sequence shown here is derived from an EMBL/GenBank/DDBJ whole genome shotgun (WGS) entry which is preliminary data.</text>
</comment>
<sequence>MWHEEAADLECWIPHAGQLQELSLLCVKLSTM</sequence>
<dbReference type="EMBL" id="QNRR01000015">
    <property type="protein sequence ID" value="RBP36863.1"/>
    <property type="molecule type" value="Genomic_DNA"/>
</dbReference>
<gene>
    <name evidence="1" type="ORF">DES53_1154</name>
</gene>
<reference evidence="1 2" key="1">
    <citation type="submission" date="2018-06" db="EMBL/GenBank/DDBJ databases">
        <title>Genomic Encyclopedia of Type Strains, Phase IV (KMG-IV): sequencing the most valuable type-strain genomes for metagenomic binning, comparative biology and taxonomic classification.</title>
        <authorList>
            <person name="Goeker M."/>
        </authorList>
    </citation>
    <scope>NUCLEOTIDE SEQUENCE [LARGE SCALE GENOMIC DNA]</scope>
    <source>
        <strain evidence="1 2">DSM 25532</strain>
    </source>
</reference>
<evidence type="ECO:0000313" key="1">
    <source>
        <dbReference type="EMBL" id="RBP36863.1"/>
    </source>
</evidence>
<dbReference type="AlphaFoldDB" id="A0A366H4C7"/>
<organism evidence="1 2">
    <name type="scientific">Roseimicrobium gellanilyticum</name>
    <dbReference type="NCBI Taxonomy" id="748857"/>
    <lineage>
        <taxon>Bacteria</taxon>
        <taxon>Pseudomonadati</taxon>
        <taxon>Verrucomicrobiota</taxon>
        <taxon>Verrucomicrobiia</taxon>
        <taxon>Verrucomicrobiales</taxon>
        <taxon>Verrucomicrobiaceae</taxon>
        <taxon>Roseimicrobium</taxon>
    </lineage>
</organism>
<dbReference type="Proteomes" id="UP000253426">
    <property type="component" value="Unassembled WGS sequence"/>
</dbReference>